<comment type="subcellular location">
    <subcellularLocation>
        <location evidence="1">Bacterial flagellum</location>
    </subcellularLocation>
    <subcellularLocation>
        <location evidence="2">Secreted</location>
    </subcellularLocation>
</comment>
<name>A0A840S7E6_9SPIR</name>
<dbReference type="AlphaFoldDB" id="A0A840S7E6"/>
<keyword evidence="9" id="KW-0282">Flagellum</keyword>
<keyword evidence="11" id="KW-1185">Reference proteome</keyword>
<dbReference type="GO" id="GO:0044780">
    <property type="term" value="P:bacterial-type flagellum assembly"/>
    <property type="evidence" value="ECO:0007669"/>
    <property type="project" value="InterPro"/>
</dbReference>
<organism evidence="9 11">
    <name type="scientific">Treponema rectale</name>
    <dbReference type="NCBI Taxonomy" id="744512"/>
    <lineage>
        <taxon>Bacteria</taxon>
        <taxon>Pseudomonadati</taxon>
        <taxon>Spirochaetota</taxon>
        <taxon>Spirochaetia</taxon>
        <taxon>Spirochaetales</taxon>
        <taxon>Treponemataceae</taxon>
        <taxon>Treponema</taxon>
    </lineage>
</organism>
<dbReference type="Pfam" id="PF06429">
    <property type="entry name" value="Flg_bbr_C"/>
    <property type="match status" value="1"/>
</dbReference>
<evidence type="ECO:0000313" key="12">
    <source>
        <dbReference type="Proteomes" id="UP000593591"/>
    </source>
</evidence>
<feature type="domain" description="Flagellar basal-body/hook protein C-terminal" evidence="7">
    <location>
        <begin position="581"/>
        <end position="619"/>
    </location>
</feature>
<evidence type="ECO:0000313" key="11">
    <source>
        <dbReference type="Proteomes" id="UP000578697"/>
    </source>
</evidence>
<evidence type="ECO:0000256" key="5">
    <source>
        <dbReference type="ARBA" id="ARBA00022525"/>
    </source>
</evidence>
<sequence length="623" mass="68636">MGNSFAGIEIGKRSIQAHTVQIQTAGHNISNADTEGYSRQRVIVKSFEPIYRPDLEREMRPGQLGQGTDVESVTRIRDELLESRIVAQENEETYWETRNNYYSMIEQVYNEPDEISVRYNMDKFWEGWQELSNYPESDAARQAVVTRGESLTNSIRQQFNSLKSIRNQINGDIEATVKQVNDYSRQISALNAEIVKSKAVGDNPNDLMDRRDLLVEKLSGLINVTVTQRDPDEFMVHTDGQIIVQGAVNRQIGFAPQDNDSGYSKLVWTDTNADAYFRGGSLGALVELRDKDLRAQLQSLDTMTLNFADLVNDVHRNSVGKNNVTGLDFFVQHDFVENVNGNYDSDGDGVEDSSRIFRITGNNALKAQEQTGLAGTMTFNAGAETVSVPYYPTDTVEDVINRINDSASEVKAYLDRNNSLVLKASAASDASNPDFVIRHVEDSGLFLAGYAGILSQSGEAGAFDWNRADAVNSLAGAQFAVSPLRNPSAYVEVNPSIVSDVSSVASAYANGQGFADASDGRAAVELAAIRNTKVMIGKQRTFDDYFADTVTEVGLKGEQAQNQLASQNKIMDDLRSLRDSISGVNIDEELADIIKFQHGYNAAAKFISVQDALLDTLINRLGV</sequence>
<evidence type="ECO:0000256" key="1">
    <source>
        <dbReference type="ARBA" id="ARBA00004365"/>
    </source>
</evidence>
<dbReference type="PANTHER" id="PTHR30033">
    <property type="entry name" value="FLAGELLAR HOOK-ASSOCIATED PROTEIN 1"/>
    <property type="match status" value="1"/>
</dbReference>
<reference evidence="10 12" key="1">
    <citation type="submission" date="2018-08" db="EMBL/GenBank/DDBJ databases">
        <title>The first complete genome of Treponema rectale (CHPAT), a commensal spirochete of the bovine rectum.</title>
        <authorList>
            <person name="Staton G.J."/>
            <person name="Clegg S.R."/>
            <person name="Carter S.D."/>
            <person name="Radford A.D."/>
            <person name="Darby A."/>
            <person name="Hall N."/>
            <person name="Birtles R.J."/>
            <person name="Evans N.J."/>
        </authorList>
    </citation>
    <scope>NUCLEOTIDE SEQUENCE [LARGE SCALE GENOMIC DNA]</scope>
    <source>
        <strain evidence="10 12">CHPA</strain>
    </source>
</reference>
<dbReference type="InterPro" id="IPR010930">
    <property type="entry name" value="Flg_bb/hook_C_dom"/>
</dbReference>
<dbReference type="Pfam" id="PF22638">
    <property type="entry name" value="FlgK_D1"/>
    <property type="match status" value="1"/>
</dbReference>
<dbReference type="PANTHER" id="PTHR30033:SF1">
    <property type="entry name" value="FLAGELLAR HOOK-ASSOCIATED PROTEIN 1"/>
    <property type="match status" value="1"/>
</dbReference>
<dbReference type="GO" id="GO:0009424">
    <property type="term" value="C:bacterial-type flagellum hook"/>
    <property type="evidence" value="ECO:0007669"/>
    <property type="project" value="InterPro"/>
</dbReference>
<accession>A0A840S7E6</accession>
<gene>
    <name evidence="10" type="ORF">DYE49_04790</name>
    <name evidence="9" type="ORF">HNP77_000853</name>
</gene>
<dbReference type="SUPFAM" id="SSF64518">
    <property type="entry name" value="Phase 1 flagellin"/>
    <property type="match status" value="1"/>
</dbReference>
<dbReference type="Pfam" id="PF07196">
    <property type="entry name" value="Flagellin_IN"/>
    <property type="match status" value="1"/>
</dbReference>
<dbReference type="RefSeq" id="WP_184651926.1">
    <property type="nucleotide sequence ID" value="NZ_JACHFR010000001.1"/>
</dbReference>
<evidence type="ECO:0000256" key="3">
    <source>
        <dbReference type="ARBA" id="ARBA00009677"/>
    </source>
</evidence>
<keyword evidence="5" id="KW-0964">Secreted</keyword>
<keyword evidence="9" id="KW-0966">Cell projection</keyword>
<dbReference type="PRINTS" id="PR01005">
    <property type="entry name" value="FLGHOOKAP1"/>
</dbReference>
<evidence type="ECO:0000259" key="7">
    <source>
        <dbReference type="Pfam" id="PF06429"/>
    </source>
</evidence>
<keyword evidence="9" id="KW-0969">Cilium</keyword>
<dbReference type="InterPro" id="IPR053927">
    <property type="entry name" value="FlgK_helical"/>
</dbReference>
<evidence type="ECO:0000313" key="10">
    <source>
        <dbReference type="EMBL" id="QOS39806.1"/>
    </source>
</evidence>
<dbReference type="GO" id="GO:0005198">
    <property type="term" value="F:structural molecule activity"/>
    <property type="evidence" value="ECO:0007669"/>
    <property type="project" value="InterPro"/>
</dbReference>
<dbReference type="Proteomes" id="UP000578697">
    <property type="component" value="Unassembled WGS sequence"/>
</dbReference>
<evidence type="ECO:0000259" key="8">
    <source>
        <dbReference type="Pfam" id="PF22638"/>
    </source>
</evidence>
<comment type="similarity">
    <text evidence="3">Belongs to the flagella basal body rod proteins family.</text>
</comment>
<dbReference type="Proteomes" id="UP000593591">
    <property type="component" value="Chromosome"/>
</dbReference>
<evidence type="ECO:0000256" key="4">
    <source>
        <dbReference type="ARBA" id="ARBA00016244"/>
    </source>
</evidence>
<keyword evidence="6" id="KW-0975">Bacterial flagellum</keyword>
<dbReference type="InterPro" id="IPR002371">
    <property type="entry name" value="FlgK"/>
</dbReference>
<dbReference type="EMBL" id="CP031517">
    <property type="protein sequence ID" value="QOS39806.1"/>
    <property type="molecule type" value="Genomic_DNA"/>
</dbReference>
<evidence type="ECO:0000256" key="6">
    <source>
        <dbReference type="ARBA" id="ARBA00023143"/>
    </source>
</evidence>
<dbReference type="InterPro" id="IPR010810">
    <property type="entry name" value="Flagellin_hook_IN_motif"/>
</dbReference>
<dbReference type="GO" id="GO:0005576">
    <property type="term" value="C:extracellular region"/>
    <property type="evidence" value="ECO:0007669"/>
    <property type="project" value="UniProtKB-SubCell"/>
</dbReference>
<dbReference type="KEGG" id="trc:DYE49_04790"/>
<evidence type="ECO:0000256" key="2">
    <source>
        <dbReference type="ARBA" id="ARBA00004613"/>
    </source>
</evidence>
<feature type="domain" description="Flagellar hook-associated protein FlgK helical" evidence="8">
    <location>
        <begin position="103"/>
        <end position="330"/>
    </location>
</feature>
<dbReference type="NCBIfam" id="TIGR02492">
    <property type="entry name" value="flgK_ends"/>
    <property type="match status" value="1"/>
</dbReference>
<dbReference type="EMBL" id="JACHFR010000001">
    <property type="protein sequence ID" value="MBB5218509.1"/>
    <property type="molecule type" value="Genomic_DNA"/>
</dbReference>
<protein>
    <recommendedName>
        <fullName evidence="4">Flagellar hook-associated protein 1</fullName>
    </recommendedName>
</protein>
<evidence type="ECO:0000313" key="9">
    <source>
        <dbReference type="EMBL" id="MBB5218509.1"/>
    </source>
</evidence>
<proteinExistence type="inferred from homology"/>
<reference evidence="9 11" key="2">
    <citation type="submission" date="2020-08" db="EMBL/GenBank/DDBJ databases">
        <title>Genomic Encyclopedia of Type Strains, Phase IV (KMG-IV): sequencing the most valuable type-strain genomes for metagenomic binning, comparative biology and taxonomic classification.</title>
        <authorList>
            <person name="Goeker M."/>
        </authorList>
    </citation>
    <scope>NUCLEOTIDE SEQUENCE [LARGE SCALE GENOMIC DNA]</scope>
    <source>
        <strain evidence="9 11">DSM 103679</strain>
    </source>
</reference>